<comment type="caution">
    <text evidence="1">The sequence shown here is derived from an EMBL/GenBank/DDBJ whole genome shotgun (WGS) entry which is preliminary data.</text>
</comment>
<accession>A0A922L645</accession>
<evidence type="ECO:0000313" key="2">
    <source>
        <dbReference type="Proteomes" id="UP000790347"/>
    </source>
</evidence>
<reference evidence="1" key="1">
    <citation type="submission" date="2013-05" db="EMBL/GenBank/DDBJ databases">
        <authorList>
            <person name="Yim A.K.Y."/>
            <person name="Chan T.F."/>
            <person name="Ji K.M."/>
            <person name="Liu X.Y."/>
            <person name="Zhou J.W."/>
            <person name="Li R.Q."/>
            <person name="Yang K.Y."/>
            <person name="Li J."/>
            <person name="Li M."/>
            <person name="Law P.T.W."/>
            <person name="Wu Y.L."/>
            <person name="Cai Z.L."/>
            <person name="Qin H."/>
            <person name="Bao Y."/>
            <person name="Leung R.K.K."/>
            <person name="Ng P.K.S."/>
            <person name="Zou J."/>
            <person name="Zhong X.J."/>
            <person name="Ran P.X."/>
            <person name="Zhong N.S."/>
            <person name="Liu Z.G."/>
            <person name="Tsui S.K.W."/>
        </authorList>
    </citation>
    <scope>NUCLEOTIDE SEQUENCE</scope>
    <source>
        <strain evidence="1">Derf</strain>
        <tissue evidence="1">Whole organism</tissue>
    </source>
</reference>
<gene>
    <name evidence="1" type="ORF">DERF_009798</name>
</gene>
<dbReference type="EMBL" id="ASGP02000004">
    <property type="protein sequence ID" value="KAH9511328.1"/>
    <property type="molecule type" value="Genomic_DNA"/>
</dbReference>
<dbReference type="AlphaFoldDB" id="A0A922L645"/>
<keyword evidence="2" id="KW-1185">Reference proteome</keyword>
<sequence>MIKYLRLASSGLCFLMKHNCLSRSIEQNNNNTVFRKGKNIANMSSPKIEQIQFDCVISIKN</sequence>
<organism evidence="1 2">
    <name type="scientific">Dermatophagoides farinae</name>
    <name type="common">American house dust mite</name>
    <dbReference type="NCBI Taxonomy" id="6954"/>
    <lineage>
        <taxon>Eukaryota</taxon>
        <taxon>Metazoa</taxon>
        <taxon>Ecdysozoa</taxon>
        <taxon>Arthropoda</taxon>
        <taxon>Chelicerata</taxon>
        <taxon>Arachnida</taxon>
        <taxon>Acari</taxon>
        <taxon>Acariformes</taxon>
        <taxon>Sarcoptiformes</taxon>
        <taxon>Astigmata</taxon>
        <taxon>Psoroptidia</taxon>
        <taxon>Analgoidea</taxon>
        <taxon>Pyroglyphidae</taxon>
        <taxon>Dermatophagoidinae</taxon>
        <taxon>Dermatophagoides</taxon>
    </lineage>
</organism>
<reference evidence="1" key="2">
    <citation type="journal article" date="2022" name="Res Sq">
        <title>Comparative Genomics Reveals Insights into the Divergent Evolution of Astigmatic Mites and Household Pest Adaptations.</title>
        <authorList>
            <person name="Xiong Q."/>
            <person name="Wan A.T.-Y."/>
            <person name="Liu X.-Y."/>
            <person name="Fung C.S.-H."/>
            <person name="Xiao X."/>
            <person name="Malainual N."/>
            <person name="Hou J."/>
            <person name="Wang L."/>
            <person name="Wang M."/>
            <person name="Yang K."/>
            <person name="Cui Y."/>
            <person name="Leung E."/>
            <person name="Nong W."/>
            <person name="Shin S.-K."/>
            <person name="Au S."/>
            <person name="Jeong K.Y."/>
            <person name="Chew F.T."/>
            <person name="Hui J."/>
            <person name="Leung T.F."/>
            <person name="Tungtrongchitr A."/>
            <person name="Zhong N."/>
            <person name="Liu Z."/>
            <person name="Tsui S."/>
        </authorList>
    </citation>
    <scope>NUCLEOTIDE SEQUENCE</scope>
    <source>
        <strain evidence="1">Derf</strain>
        <tissue evidence="1">Whole organism</tissue>
    </source>
</reference>
<proteinExistence type="predicted"/>
<dbReference type="Proteomes" id="UP000790347">
    <property type="component" value="Unassembled WGS sequence"/>
</dbReference>
<name>A0A922L645_DERFA</name>
<protein>
    <submittedName>
        <fullName evidence="1">Uncharacterized protein</fullName>
    </submittedName>
</protein>
<evidence type="ECO:0000313" key="1">
    <source>
        <dbReference type="EMBL" id="KAH9511328.1"/>
    </source>
</evidence>